<evidence type="ECO:0000313" key="2">
    <source>
        <dbReference type="EMBL" id="PQJ12502.1"/>
    </source>
</evidence>
<keyword evidence="3" id="KW-1185">Reference proteome</keyword>
<feature type="signal peptide" evidence="1">
    <location>
        <begin position="1"/>
        <end position="20"/>
    </location>
</feature>
<reference evidence="2 3" key="1">
    <citation type="submission" date="2018-01" db="EMBL/GenBank/DDBJ databases">
        <title>A novel member of the phylum Bacteroidetes isolated from glacier ice.</title>
        <authorList>
            <person name="Liu Q."/>
            <person name="Xin Y.-H."/>
        </authorList>
    </citation>
    <scope>NUCLEOTIDE SEQUENCE [LARGE SCALE GENOMIC DNA]</scope>
    <source>
        <strain evidence="2 3">RB1R16</strain>
    </source>
</reference>
<accession>A0A2S7SZZ2</accession>
<comment type="caution">
    <text evidence="2">The sequence shown here is derived from an EMBL/GenBank/DDBJ whole genome shotgun (WGS) entry which is preliminary data.</text>
</comment>
<proteinExistence type="predicted"/>
<dbReference type="OrthoDB" id="1490993at2"/>
<evidence type="ECO:0000256" key="1">
    <source>
        <dbReference type="SAM" id="SignalP"/>
    </source>
</evidence>
<gene>
    <name evidence="2" type="ORF">CJD36_001770</name>
</gene>
<feature type="chain" id="PRO_5015566420" evidence="1">
    <location>
        <begin position="21"/>
        <end position="356"/>
    </location>
</feature>
<protein>
    <submittedName>
        <fullName evidence="2">Uncharacterized protein</fullName>
    </submittedName>
</protein>
<organism evidence="2 3">
    <name type="scientific">Flavipsychrobacter stenotrophus</name>
    <dbReference type="NCBI Taxonomy" id="2077091"/>
    <lineage>
        <taxon>Bacteria</taxon>
        <taxon>Pseudomonadati</taxon>
        <taxon>Bacteroidota</taxon>
        <taxon>Chitinophagia</taxon>
        <taxon>Chitinophagales</taxon>
        <taxon>Chitinophagaceae</taxon>
        <taxon>Flavipsychrobacter</taxon>
    </lineage>
</organism>
<keyword evidence="1" id="KW-0732">Signal</keyword>
<sequence length="356" mass="42322">MKFLCTFLLLLAIPVKYCLAYESDYTLYHKGIINAEREIFINKDSIMGLQYFKNTFAAFDFVYVDDCIEAFELALYFRKEDMALTFIKKAIDNGFETSLLDSLSMECSCNMYLNRRVKVTIHKAFVTKYRHDLEVYTAMYYPKYLARINKELLGTILKRHVREQAFKNYPVTNRDELKLKNEEYARISDDNLRYIDSLARQGIYIGERNLGIYTNRLADSMRFPFIAVENQAKNIKSYYHLPVDYRIPFLSQYDYFETNPVYIIYFHNTKAFDVLKQYKDDAIKKGFMHPREYASLQFKPRGITDTLYLYPSTHQITATQTINKCRAALLLPEYEIDFYKHKFAHEHNLRLNFGFL</sequence>
<dbReference type="RefSeq" id="WP_105037385.1">
    <property type="nucleotide sequence ID" value="NZ_PPSL01000001.1"/>
</dbReference>
<dbReference type="AlphaFoldDB" id="A0A2S7SZZ2"/>
<name>A0A2S7SZZ2_9BACT</name>
<dbReference type="Proteomes" id="UP000239872">
    <property type="component" value="Unassembled WGS sequence"/>
</dbReference>
<evidence type="ECO:0000313" key="3">
    <source>
        <dbReference type="Proteomes" id="UP000239872"/>
    </source>
</evidence>
<dbReference type="EMBL" id="PPSL01000001">
    <property type="protein sequence ID" value="PQJ12502.1"/>
    <property type="molecule type" value="Genomic_DNA"/>
</dbReference>